<evidence type="ECO:0000313" key="2">
    <source>
        <dbReference type="Proteomes" id="UP001500325"/>
    </source>
</evidence>
<sequence>MTRSTARTEVRRADDDELIGFVERDPAGTWRALSVFGGLITTAGTEEAATAEVTGRGLAVLAETWWFRGEPAVLLEAAPGRVVARVGGIAALAAVVGSAGSADGHRLLTLTGPEIGELTLRRP</sequence>
<comment type="caution">
    <text evidence="1">The sequence shown here is derived from an EMBL/GenBank/DDBJ whole genome shotgun (WGS) entry which is preliminary data.</text>
</comment>
<dbReference type="EMBL" id="BAABIC010000002">
    <property type="protein sequence ID" value="GAA4675943.1"/>
    <property type="molecule type" value="Genomic_DNA"/>
</dbReference>
<proteinExistence type="predicted"/>
<name>A0ABP8VYR0_9PSEU</name>
<organism evidence="1 2">
    <name type="scientific">Pseudonocardia yuanmonensis</name>
    <dbReference type="NCBI Taxonomy" id="1095914"/>
    <lineage>
        <taxon>Bacteria</taxon>
        <taxon>Bacillati</taxon>
        <taxon>Actinomycetota</taxon>
        <taxon>Actinomycetes</taxon>
        <taxon>Pseudonocardiales</taxon>
        <taxon>Pseudonocardiaceae</taxon>
        <taxon>Pseudonocardia</taxon>
    </lineage>
</organism>
<protein>
    <submittedName>
        <fullName evidence="1">Uncharacterized protein</fullName>
    </submittedName>
</protein>
<dbReference type="RefSeq" id="WP_345378034.1">
    <property type="nucleotide sequence ID" value="NZ_BAABIC010000002.1"/>
</dbReference>
<reference evidence="2" key="1">
    <citation type="journal article" date="2019" name="Int. J. Syst. Evol. Microbiol.">
        <title>The Global Catalogue of Microorganisms (GCM) 10K type strain sequencing project: providing services to taxonomists for standard genome sequencing and annotation.</title>
        <authorList>
            <consortium name="The Broad Institute Genomics Platform"/>
            <consortium name="The Broad Institute Genome Sequencing Center for Infectious Disease"/>
            <person name="Wu L."/>
            <person name="Ma J."/>
        </authorList>
    </citation>
    <scope>NUCLEOTIDE SEQUENCE [LARGE SCALE GENOMIC DNA]</scope>
    <source>
        <strain evidence="2">JCM 18055</strain>
    </source>
</reference>
<accession>A0ABP8VYR0</accession>
<dbReference type="Proteomes" id="UP001500325">
    <property type="component" value="Unassembled WGS sequence"/>
</dbReference>
<keyword evidence="2" id="KW-1185">Reference proteome</keyword>
<gene>
    <name evidence="1" type="ORF">GCM10023215_04920</name>
</gene>
<evidence type="ECO:0000313" key="1">
    <source>
        <dbReference type="EMBL" id="GAA4675943.1"/>
    </source>
</evidence>